<protein>
    <submittedName>
        <fullName evidence="1">Uncharacterized protein</fullName>
    </submittedName>
</protein>
<accession>A0A382JVV6</accession>
<reference evidence="1" key="1">
    <citation type="submission" date="2018-05" db="EMBL/GenBank/DDBJ databases">
        <authorList>
            <person name="Lanie J.A."/>
            <person name="Ng W.-L."/>
            <person name="Kazmierczak K.M."/>
            <person name="Andrzejewski T.M."/>
            <person name="Davidsen T.M."/>
            <person name="Wayne K.J."/>
            <person name="Tettelin H."/>
            <person name="Glass J.I."/>
            <person name="Rusch D."/>
            <person name="Podicherti R."/>
            <person name="Tsui H.-C.T."/>
            <person name="Winkler M.E."/>
        </authorList>
    </citation>
    <scope>NUCLEOTIDE SEQUENCE</scope>
</reference>
<dbReference type="EMBL" id="UINC01075969">
    <property type="protein sequence ID" value="SVC14681.1"/>
    <property type="molecule type" value="Genomic_DNA"/>
</dbReference>
<organism evidence="1">
    <name type="scientific">marine metagenome</name>
    <dbReference type="NCBI Taxonomy" id="408172"/>
    <lineage>
        <taxon>unclassified sequences</taxon>
        <taxon>metagenomes</taxon>
        <taxon>ecological metagenomes</taxon>
    </lineage>
</organism>
<dbReference type="AlphaFoldDB" id="A0A382JVV6"/>
<feature type="non-terminal residue" evidence="1">
    <location>
        <position position="60"/>
    </location>
</feature>
<evidence type="ECO:0000313" key="1">
    <source>
        <dbReference type="EMBL" id="SVC14681.1"/>
    </source>
</evidence>
<name>A0A382JVV6_9ZZZZ</name>
<sequence>MKILVIYFNALDDFVTKHYDPGSLFMENPSYLSIQQFGPAIRPHVQTPEIQQLRAFPPQI</sequence>
<gene>
    <name evidence="1" type="ORF">METZ01_LOCUS267535</name>
</gene>
<proteinExistence type="predicted"/>